<accession>A0A1M6QQ35</accession>
<proteinExistence type="predicted"/>
<dbReference type="Proteomes" id="UP000242497">
    <property type="component" value="Unassembled WGS sequence"/>
</dbReference>
<dbReference type="AlphaFoldDB" id="A0A1M6QQ35"/>
<evidence type="ECO:0000313" key="2">
    <source>
        <dbReference type="Proteomes" id="UP000242497"/>
    </source>
</evidence>
<feature type="non-terminal residue" evidence="1">
    <location>
        <position position="75"/>
    </location>
</feature>
<name>A0A1M6QQ35_9FIRM</name>
<reference evidence="2" key="1">
    <citation type="submission" date="2016-11" db="EMBL/GenBank/DDBJ databases">
        <authorList>
            <person name="Varghese N."/>
            <person name="Submissions S."/>
        </authorList>
    </citation>
    <scope>NUCLEOTIDE SEQUENCE [LARGE SCALE GENOMIC DNA]</scope>
    <source>
        <strain evidence="2">DSM 15518</strain>
    </source>
</reference>
<dbReference type="EMBL" id="FRAE01000045">
    <property type="protein sequence ID" value="SHK22316.1"/>
    <property type="molecule type" value="Genomic_DNA"/>
</dbReference>
<gene>
    <name evidence="1" type="ORF">SAMN02744037_01916</name>
</gene>
<sequence length="75" mass="8670">MIKENLLEKNMKHIVQEILKVISKEEIEQIARDVGFIKREGKIKAWQFLYLCAFSELDISKNTLVTMSANLSSTL</sequence>
<dbReference type="RefSeq" id="WP_330390072.1">
    <property type="nucleotide sequence ID" value="NZ_FRAE01000045.1"/>
</dbReference>
<protein>
    <submittedName>
        <fullName evidence="1">Uncharacterized protein</fullName>
    </submittedName>
</protein>
<dbReference type="STRING" id="1123349.SAMN02744037_01916"/>
<keyword evidence="2" id="KW-1185">Reference proteome</keyword>
<organism evidence="1 2">
    <name type="scientific">Tepidibacter formicigenes DSM 15518</name>
    <dbReference type="NCBI Taxonomy" id="1123349"/>
    <lineage>
        <taxon>Bacteria</taxon>
        <taxon>Bacillati</taxon>
        <taxon>Bacillota</taxon>
        <taxon>Clostridia</taxon>
        <taxon>Peptostreptococcales</taxon>
        <taxon>Peptostreptococcaceae</taxon>
        <taxon>Tepidibacter</taxon>
    </lineage>
</organism>
<evidence type="ECO:0000313" key="1">
    <source>
        <dbReference type="EMBL" id="SHK22316.1"/>
    </source>
</evidence>